<evidence type="ECO:0000313" key="2">
    <source>
        <dbReference type="Proteomes" id="UP000437065"/>
    </source>
</evidence>
<organism evidence="1 2">
    <name type="scientific">Halobaculum saliterrae</name>
    <dbReference type="NCBI Taxonomy" id="2073113"/>
    <lineage>
        <taxon>Archaea</taxon>
        <taxon>Methanobacteriati</taxon>
        <taxon>Methanobacteriota</taxon>
        <taxon>Stenosarchaea group</taxon>
        <taxon>Halobacteria</taxon>
        <taxon>Halobacteriales</taxon>
        <taxon>Haloferacaceae</taxon>
        <taxon>Halobaculum</taxon>
    </lineage>
</organism>
<gene>
    <name evidence="1" type="ORF">GRX01_00395</name>
</gene>
<evidence type="ECO:0000313" key="1">
    <source>
        <dbReference type="EMBL" id="MXR39821.1"/>
    </source>
</evidence>
<dbReference type="AlphaFoldDB" id="A0A6B0ST19"/>
<reference evidence="1 2" key="1">
    <citation type="submission" date="2019-12" db="EMBL/GenBank/DDBJ databases">
        <title>Isolation and characterization of three novel carbon monoxide-oxidizing members of Halobacteria from salione crusts and soils.</title>
        <authorList>
            <person name="Myers M.R."/>
            <person name="King G.M."/>
        </authorList>
    </citation>
    <scope>NUCLEOTIDE SEQUENCE [LARGE SCALE GENOMIC DNA]</scope>
    <source>
        <strain evidence="1 2">WSA2</strain>
    </source>
</reference>
<keyword evidence="2" id="KW-1185">Reference proteome</keyword>
<protein>
    <submittedName>
        <fullName evidence="1">Uncharacterized protein</fullName>
    </submittedName>
</protein>
<accession>A0A6B0ST19</accession>
<dbReference type="OrthoDB" id="317275at2157"/>
<dbReference type="EMBL" id="WUUS01000001">
    <property type="protein sequence ID" value="MXR39821.1"/>
    <property type="molecule type" value="Genomic_DNA"/>
</dbReference>
<comment type="caution">
    <text evidence="1">The sequence shown here is derived from an EMBL/GenBank/DDBJ whole genome shotgun (WGS) entry which is preliminary data.</text>
</comment>
<dbReference type="Proteomes" id="UP000437065">
    <property type="component" value="Unassembled WGS sequence"/>
</dbReference>
<name>A0A6B0ST19_9EURY</name>
<proteinExistence type="predicted"/>
<sequence length="83" mass="9697">MGSDPEPWTLRFETEGGERVVVRLDRDAMYELWTEVRGVPWPTVHRHPERRERDELVREIVERANVAGESELREALDALGGRE</sequence>